<evidence type="ECO:0008006" key="4">
    <source>
        <dbReference type="Google" id="ProtNLM"/>
    </source>
</evidence>
<dbReference type="AlphaFoldDB" id="A0A1H9NZU6"/>
<dbReference type="RefSeq" id="WP_143116204.1">
    <property type="nucleotide sequence ID" value="NZ_FOFR01000011.1"/>
</dbReference>
<sequence>MRKRKSVPLVAGLSALAVLGGTSVASAATIKEGSDYAYVNQEIFTHTGVCDVEQDGNGVYGQFRTLDGFVEYRDANGSASPCSTRDLSYVTEFRVCEDWNNLPDDCSDWVRP</sequence>
<proteinExistence type="predicted"/>
<evidence type="ECO:0000313" key="2">
    <source>
        <dbReference type="EMBL" id="SER41554.1"/>
    </source>
</evidence>
<protein>
    <recommendedName>
        <fullName evidence="4">Secreted protein</fullName>
    </recommendedName>
</protein>
<gene>
    <name evidence="2" type="ORF">SAMN05216188_11185</name>
</gene>
<dbReference type="Proteomes" id="UP000199352">
    <property type="component" value="Unassembled WGS sequence"/>
</dbReference>
<reference evidence="3" key="1">
    <citation type="submission" date="2016-10" db="EMBL/GenBank/DDBJ databases">
        <authorList>
            <person name="Varghese N."/>
            <person name="Submissions S."/>
        </authorList>
    </citation>
    <scope>NUCLEOTIDE SEQUENCE [LARGE SCALE GENOMIC DNA]</scope>
    <source>
        <strain evidence="3">CGMCC 4.3525</strain>
    </source>
</reference>
<keyword evidence="1" id="KW-0732">Signal</keyword>
<keyword evidence="3" id="KW-1185">Reference proteome</keyword>
<dbReference type="STRING" id="402600.SAMN05216188_11185"/>
<dbReference type="EMBL" id="FOFR01000011">
    <property type="protein sequence ID" value="SER41554.1"/>
    <property type="molecule type" value="Genomic_DNA"/>
</dbReference>
<dbReference type="OrthoDB" id="4258390at2"/>
<accession>A0A1H9NZU6</accession>
<organism evidence="2 3">
    <name type="scientific">Lentzea xinjiangensis</name>
    <dbReference type="NCBI Taxonomy" id="402600"/>
    <lineage>
        <taxon>Bacteria</taxon>
        <taxon>Bacillati</taxon>
        <taxon>Actinomycetota</taxon>
        <taxon>Actinomycetes</taxon>
        <taxon>Pseudonocardiales</taxon>
        <taxon>Pseudonocardiaceae</taxon>
        <taxon>Lentzea</taxon>
    </lineage>
</organism>
<evidence type="ECO:0000256" key="1">
    <source>
        <dbReference type="SAM" id="SignalP"/>
    </source>
</evidence>
<evidence type="ECO:0000313" key="3">
    <source>
        <dbReference type="Proteomes" id="UP000199352"/>
    </source>
</evidence>
<feature type="chain" id="PRO_5011738136" description="Secreted protein" evidence="1">
    <location>
        <begin position="28"/>
        <end position="112"/>
    </location>
</feature>
<name>A0A1H9NZU6_9PSEU</name>
<feature type="signal peptide" evidence="1">
    <location>
        <begin position="1"/>
        <end position="27"/>
    </location>
</feature>